<reference evidence="1" key="1">
    <citation type="journal article" date="2021" name="Proc. Natl. Acad. Sci. U.S.A.">
        <title>A Catalog of Tens of Thousands of Viruses from Human Metagenomes Reveals Hidden Associations with Chronic Diseases.</title>
        <authorList>
            <person name="Tisza M.J."/>
            <person name="Buck C.B."/>
        </authorList>
    </citation>
    <scope>NUCLEOTIDE SEQUENCE</scope>
    <source>
        <strain evidence="1">Ctu3o5</strain>
    </source>
</reference>
<sequence length="45" mass="5365">MKLLKSLINKIRNWRAQRAEDEKILEKLEDLTGDYFDYYCGGNRG</sequence>
<evidence type="ECO:0000313" key="1">
    <source>
        <dbReference type="EMBL" id="DAF88359.1"/>
    </source>
</evidence>
<protein>
    <submittedName>
        <fullName evidence="1">Uncharacterized protein</fullName>
    </submittedName>
</protein>
<name>A0A8S5U1N6_9CAUD</name>
<dbReference type="EMBL" id="BK015984">
    <property type="protein sequence ID" value="DAF88359.1"/>
    <property type="molecule type" value="Genomic_DNA"/>
</dbReference>
<proteinExistence type="predicted"/>
<accession>A0A8S5U1N6</accession>
<organism evidence="1">
    <name type="scientific">Myoviridae sp. ctu3o5</name>
    <dbReference type="NCBI Taxonomy" id="2825198"/>
    <lineage>
        <taxon>Viruses</taxon>
        <taxon>Duplodnaviria</taxon>
        <taxon>Heunggongvirae</taxon>
        <taxon>Uroviricota</taxon>
        <taxon>Caudoviricetes</taxon>
    </lineage>
</organism>